<dbReference type="RefSeq" id="WP_075369391.1">
    <property type="nucleotide sequence ID" value="NZ_MSDQ01000025.1"/>
</dbReference>
<dbReference type="Proteomes" id="UP000186806">
    <property type="component" value="Unassembled WGS sequence"/>
</dbReference>
<comment type="caution">
    <text evidence="2">The sequence shown here is derived from an EMBL/GenBank/DDBJ whole genome shotgun (WGS) entry which is preliminary data.</text>
</comment>
<dbReference type="InterPro" id="IPR037401">
    <property type="entry name" value="SnoaL-like"/>
</dbReference>
<proteinExistence type="predicted"/>
<dbReference type="AlphaFoldDB" id="A0A1Q8TC33"/>
<dbReference type="Pfam" id="PF12680">
    <property type="entry name" value="SnoaL_2"/>
    <property type="match status" value="1"/>
</dbReference>
<reference evidence="2 3" key="1">
    <citation type="submission" date="2016-12" db="EMBL/GenBank/DDBJ databases">
        <title>Draft genome sequences of strains Salinicola socius SMB35, Salinicola sp. MH3R3-1 and Chromohalobacter sp. SMB17 from the Verkhnekamsk potash mining region of Russia.</title>
        <authorList>
            <person name="Mavrodi D.V."/>
            <person name="Olsson B.E."/>
            <person name="Korsakova E.S."/>
            <person name="Pyankova A."/>
            <person name="Mavrodi O.V."/>
            <person name="Plotnikova E.G."/>
        </authorList>
    </citation>
    <scope>NUCLEOTIDE SEQUENCE [LARGE SCALE GENOMIC DNA]</scope>
    <source>
        <strain evidence="2 3">SMB17</strain>
    </source>
</reference>
<gene>
    <name evidence="2" type="ORF">BTW10_10575</name>
</gene>
<accession>A0A1Q8TC33</accession>
<keyword evidence="3" id="KW-1185">Reference proteome</keyword>
<name>A0A1Q8TC33_9GAMM</name>
<evidence type="ECO:0000313" key="2">
    <source>
        <dbReference type="EMBL" id="OLO11234.1"/>
    </source>
</evidence>
<dbReference type="Gene3D" id="3.10.450.50">
    <property type="match status" value="1"/>
</dbReference>
<organism evidence="2 3">
    <name type="scientific">Chromohalobacter japonicus</name>
    <dbReference type="NCBI Taxonomy" id="223900"/>
    <lineage>
        <taxon>Bacteria</taxon>
        <taxon>Pseudomonadati</taxon>
        <taxon>Pseudomonadota</taxon>
        <taxon>Gammaproteobacteria</taxon>
        <taxon>Oceanospirillales</taxon>
        <taxon>Halomonadaceae</taxon>
        <taxon>Chromohalobacter</taxon>
    </lineage>
</organism>
<evidence type="ECO:0000259" key="1">
    <source>
        <dbReference type="Pfam" id="PF12680"/>
    </source>
</evidence>
<dbReference type="InterPro" id="IPR032710">
    <property type="entry name" value="NTF2-like_dom_sf"/>
</dbReference>
<protein>
    <submittedName>
        <fullName evidence="2">Transcriptional regulator</fullName>
    </submittedName>
</protein>
<feature type="domain" description="SnoaL-like" evidence="1">
    <location>
        <begin position="14"/>
        <end position="113"/>
    </location>
</feature>
<sequence>MSQDTALATFCHVFDKLDKRCTEPLKNLYTDDVAFTDPLHHIEGREVLMRYYSDMLANVQACRFEVTHRQREGDDAFVAWTLHLTHPRLARGRPLRIAGCSQLTFRGERVCRHRDYFDAGAMLYEHLPLLGAVIRWLKRRVDPASHLR</sequence>
<evidence type="ECO:0000313" key="3">
    <source>
        <dbReference type="Proteomes" id="UP000186806"/>
    </source>
</evidence>
<dbReference type="EMBL" id="MSDQ01000025">
    <property type="protein sequence ID" value="OLO11234.1"/>
    <property type="molecule type" value="Genomic_DNA"/>
</dbReference>
<dbReference type="SUPFAM" id="SSF54427">
    <property type="entry name" value="NTF2-like"/>
    <property type="match status" value="1"/>
</dbReference>